<dbReference type="OrthoDB" id="360161at2759"/>
<feature type="region of interest" description="Disordered" evidence="8">
    <location>
        <begin position="564"/>
        <end position="584"/>
    </location>
</feature>
<feature type="compositionally biased region" description="Basic and acidic residues" evidence="8">
    <location>
        <begin position="42"/>
        <end position="52"/>
    </location>
</feature>
<evidence type="ECO:0000259" key="10">
    <source>
        <dbReference type="PROSITE" id="PS51194"/>
    </source>
</evidence>
<feature type="domain" description="Helicase C-terminal" evidence="10">
    <location>
        <begin position="407"/>
        <end position="570"/>
    </location>
</feature>
<dbReference type="CDD" id="cd00268">
    <property type="entry name" value="DEADc"/>
    <property type="match status" value="1"/>
</dbReference>
<reference evidence="12" key="1">
    <citation type="submission" date="2021-01" db="UniProtKB">
        <authorList>
            <consortium name="EnsemblMetazoa"/>
        </authorList>
    </citation>
    <scope>IDENTIFICATION</scope>
</reference>
<evidence type="ECO:0000256" key="3">
    <source>
        <dbReference type="ARBA" id="ARBA00022741"/>
    </source>
</evidence>
<dbReference type="PANTHER" id="PTHR47958">
    <property type="entry name" value="ATP-DEPENDENT RNA HELICASE DBP3"/>
    <property type="match status" value="1"/>
</dbReference>
<dbReference type="EnsemblMetazoa" id="CLYHEMT021163.1">
    <property type="protein sequence ID" value="CLYHEMP021163.1"/>
    <property type="gene ID" value="CLYHEMG021163"/>
</dbReference>
<dbReference type="InterPro" id="IPR007529">
    <property type="entry name" value="Znf_HIT"/>
</dbReference>
<feature type="short sequence motif" description="Q motif" evidence="7">
    <location>
        <begin position="169"/>
        <end position="197"/>
    </location>
</feature>
<protein>
    <recommendedName>
        <fullName evidence="2">RNA helicase</fullName>
        <ecNumber evidence="2">3.6.4.13</ecNumber>
    </recommendedName>
</protein>
<evidence type="ECO:0000256" key="5">
    <source>
        <dbReference type="ARBA" id="ARBA00022806"/>
    </source>
</evidence>
<dbReference type="InterPro" id="IPR011545">
    <property type="entry name" value="DEAD/DEAH_box_helicase_dom"/>
</dbReference>
<dbReference type="InterPro" id="IPR014001">
    <property type="entry name" value="Helicase_ATP-bd"/>
</dbReference>
<dbReference type="GO" id="GO:0005524">
    <property type="term" value="F:ATP binding"/>
    <property type="evidence" value="ECO:0007669"/>
    <property type="project" value="UniProtKB-KW"/>
</dbReference>
<dbReference type="GO" id="GO:0016787">
    <property type="term" value="F:hydrolase activity"/>
    <property type="evidence" value="ECO:0007669"/>
    <property type="project" value="UniProtKB-KW"/>
</dbReference>
<dbReference type="PROSITE" id="PS51192">
    <property type="entry name" value="HELICASE_ATP_BIND_1"/>
    <property type="match status" value="1"/>
</dbReference>
<evidence type="ECO:0000256" key="6">
    <source>
        <dbReference type="ARBA" id="ARBA00022840"/>
    </source>
</evidence>
<evidence type="ECO:0000313" key="12">
    <source>
        <dbReference type="EnsemblMetazoa" id="CLYHEMP021163.1"/>
    </source>
</evidence>
<keyword evidence="3" id="KW-0547">Nucleotide-binding</keyword>
<dbReference type="CDD" id="cd23022">
    <property type="entry name" value="zf-HIT_DDX59"/>
    <property type="match status" value="1"/>
</dbReference>
<sequence length="601" mass="68557">MSNLNNKPAAFAFVPRSLVAKQHTPKAQQARSSNLSSIKPPHLHDNNDDDVVKATSAQQRWPNADEPVCVMCGKYGEYICDETDEDVCSLACKATHLKQVGLQAKPQFDETIEKQITENKVLVFEEHFQNTLQNVRQRMRRHINQQKCEFFRQKFEIKTKGVNVPLLSLGFEECGFSQQLMENLKTNDYLYPTSVQMQSIPIALNYRDMLVSATTSSGKTACFLLPMVQIIQHFLASLPTIHPFRRDPLALILAPTRELCMQIEEQIKALCQGIENIKTCLLVGGNPLPQQLYRLRHQIHFVIGTPGRINDVIDNHDGSLRLRHIKMVVLDEVDVMLQMGFLNQIERILSDVPPSPQYMMFSATIPRSIERLAEQKMKNPIFVSVGQSGITNSLVHQVILWVEDTSKRKKLFSVIREPKHFHPPMLVFVESRLGADMLSEAIQEKIGITCDSLHSDKTQTERNVILQNFLTGGYKVLVTTNVLGRGLDLPNVKQVIVFDMPKTIEDYIHQVGRAGRLHIQGVVMTFINKSNKNLFRPLQELCEKTGTKIPEELLTSPLLQSAREKEKKLKNEQAKEAKKRKWDEEDLNKKSLLDILTRKVR</sequence>
<keyword evidence="6" id="KW-0067">ATP-binding</keyword>
<comment type="similarity">
    <text evidence="1">Belongs to the DEAD box helicase family. DDX59 subfamily.</text>
</comment>
<dbReference type="SMART" id="SM00487">
    <property type="entry name" value="DEXDc"/>
    <property type="match status" value="1"/>
</dbReference>
<evidence type="ECO:0000259" key="9">
    <source>
        <dbReference type="PROSITE" id="PS51192"/>
    </source>
</evidence>
<keyword evidence="5" id="KW-0347">Helicase</keyword>
<evidence type="ECO:0000256" key="2">
    <source>
        <dbReference type="ARBA" id="ARBA00012552"/>
    </source>
</evidence>
<evidence type="ECO:0000313" key="13">
    <source>
        <dbReference type="Proteomes" id="UP000594262"/>
    </source>
</evidence>
<evidence type="ECO:0000256" key="8">
    <source>
        <dbReference type="SAM" id="MobiDB-lite"/>
    </source>
</evidence>
<keyword evidence="13" id="KW-1185">Reference proteome</keyword>
<evidence type="ECO:0000256" key="1">
    <source>
        <dbReference type="ARBA" id="ARBA00009718"/>
    </source>
</evidence>
<evidence type="ECO:0000259" key="11">
    <source>
        <dbReference type="PROSITE" id="PS51195"/>
    </source>
</evidence>
<organism evidence="12 13">
    <name type="scientific">Clytia hemisphaerica</name>
    <dbReference type="NCBI Taxonomy" id="252671"/>
    <lineage>
        <taxon>Eukaryota</taxon>
        <taxon>Metazoa</taxon>
        <taxon>Cnidaria</taxon>
        <taxon>Hydrozoa</taxon>
        <taxon>Hydroidolina</taxon>
        <taxon>Leptothecata</taxon>
        <taxon>Obeliida</taxon>
        <taxon>Clytiidae</taxon>
        <taxon>Clytia</taxon>
    </lineage>
</organism>
<dbReference type="InterPro" id="IPR027417">
    <property type="entry name" value="P-loop_NTPase"/>
</dbReference>
<dbReference type="GO" id="GO:0003676">
    <property type="term" value="F:nucleic acid binding"/>
    <property type="evidence" value="ECO:0007669"/>
    <property type="project" value="InterPro"/>
</dbReference>
<dbReference type="SUPFAM" id="SSF52540">
    <property type="entry name" value="P-loop containing nucleoside triphosphate hydrolases"/>
    <property type="match status" value="2"/>
</dbReference>
<dbReference type="InterPro" id="IPR001650">
    <property type="entry name" value="Helicase_C-like"/>
</dbReference>
<proteinExistence type="inferred from homology"/>
<dbReference type="AlphaFoldDB" id="A0A7M6DPW0"/>
<feature type="domain" description="DEAD-box RNA helicase Q" evidence="11">
    <location>
        <begin position="169"/>
        <end position="197"/>
    </location>
</feature>
<evidence type="ECO:0000256" key="4">
    <source>
        <dbReference type="ARBA" id="ARBA00022801"/>
    </source>
</evidence>
<dbReference type="Pfam" id="PF00270">
    <property type="entry name" value="DEAD"/>
    <property type="match status" value="1"/>
</dbReference>
<dbReference type="RefSeq" id="XP_066924112.1">
    <property type="nucleotide sequence ID" value="XM_067068011.1"/>
</dbReference>
<dbReference type="GeneID" id="136811409"/>
<dbReference type="InterPro" id="IPR044742">
    <property type="entry name" value="DEAD/DEAH_RhlB"/>
</dbReference>
<dbReference type="PROSITE" id="PS51195">
    <property type="entry name" value="Q_MOTIF"/>
    <property type="match status" value="1"/>
</dbReference>
<dbReference type="InterPro" id="IPR014014">
    <property type="entry name" value="RNA_helicase_DEAD_Q_motif"/>
</dbReference>
<dbReference type="Gene3D" id="3.30.60.220">
    <property type="match status" value="1"/>
</dbReference>
<evidence type="ECO:0000256" key="7">
    <source>
        <dbReference type="PROSITE-ProRule" id="PRU00552"/>
    </source>
</evidence>
<dbReference type="Gene3D" id="3.40.50.300">
    <property type="entry name" value="P-loop containing nucleotide triphosphate hydrolases"/>
    <property type="match status" value="2"/>
</dbReference>
<feature type="domain" description="Helicase ATP-binding" evidence="9">
    <location>
        <begin position="200"/>
        <end position="383"/>
    </location>
</feature>
<dbReference type="Pfam" id="PF04438">
    <property type="entry name" value="zf-HIT"/>
    <property type="match status" value="1"/>
</dbReference>
<name>A0A7M6DPW0_9CNID</name>
<feature type="compositionally biased region" description="Polar residues" evidence="8">
    <location>
        <begin position="25"/>
        <end position="37"/>
    </location>
</feature>
<dbReference type="Pfam" id="PF00271">
    <property type="entry name" value="Helicase_C"/>
    <property type="match status" value="1"/>
</dbReference>
<dbReference type="Proteomes" id="UP000594262">
    <property type="component" value="Unplaced"/>
</dbReference>
<keyword evidence="4" id="KW-0378">Hydrolase</keyword>
<dbReference type="CDD" id="cd18787">
    <property type="entry name" value="SF2_C_DEAD"/>
    <property type="match status" value="1"/>
</dbReference>
<dbReference type="SMART" id="SM00490">
    <property type="entry name" value="HELICc"/>
    <property type="match status" value="1"/>
</dbReference>
<dbReference type="GO" id="GO:0003724">
    <property type="term" value="F:RNA helicase activity"/>
    <property type="evidence" value="ECO:0007669"/>
    <property type="project" value="UniProtKB-EC"/>
</dbReference>
<feature type="region of interest" description="Disordered" evidence="8">
    <location>
        <begin position="22"/>
        <end position="58"/>
    </location>
</feature>
<dbReference type="PROSITE" id="PS51194">
    <property type="entry name" value="HELICASE_CTER"/>
    <property type="match status" value="1"/>
</dbReference>
<accession>A0A7M6DPW0</accession>
<dbReference type="EC" id="3.6.4.13" evidence="2"/>